<keyword evidence="1" id="KW-1133">Transmembrane helix</keyword>
<keyword evidence="1" id="KW-0472">Membrane</keyword>
<dbReference type="AlphaFoldDB" id="A0AAD9Z827"/>
<dbReference type="Proteomes" id="UP001276659">
    <property type="component" value="Unassembled WGS sequence"/>
</dbReference>
<gene>
    <name evidence="2" type="ORF">OEA41_005902</name>
</gene>
<accession>A0AAD9Z827</accession>
<evidence type="ECO:0000313" key="3">
    <source>
        <dbReference type="Proteomes" id="UP001276659"/>
    </source>
</evidence>
<dbReference type="Pfam" id="PF13669">
    <property type="entry name" value="Glyoxalase_4"/>
    <property type="match status" value="1"/>
</dbReference>
<proteinExistence type="predicted"/>
<protein>
    <recommendedName>
        <fullName evidence="4">VOC domain-containing protein</fullName>
    </recommendedName>
</protein>
<sequence length="248" mass="27845">MLRWRGRINVWESLYIFSASLGVGMLNSSQFIGLAATIEKPQLATAVSLFYLSQQIGLMIGASGSAALLRKTFRDALVENLGDLADGNQVTQDYKRTLAGLSTLGIGPWRVYTCDPSNTRNQTYRGQFSDFTLRFCYADITPNGIVYEVIQPVAGPSIFQEFLEQHGEGIHHIAYDCNNLPMEERVQEFKKRGFELAQGGSWMGDNHFGFFESEETRTCFETIEFAGDWQYPEPDEWFPSKAAATSQS</sequence>
<dbReference type="InterPro" id="IPR029068">
    <property type="entry name" value="Glyas_Bleomycin-R_OHBP_Dase"/>
</dbReference>
<reference evidence="2" key="1">
    <citation type="submission" date="2022-11" db="EMBL/GenBank/DDBJ databases">
        <title>Chromosomal genome sequence assembly and mating type (MAT) locus characterization of the leprose asexual lichenized fungus Lepraria neglecta (Nyl.) Erichsen.</title>
        <authorList>
            <person name="Allen J.L."/>
            <person name="Pfeffer B."/>
        </authorList>
    </citation>
    <scope>NUCLEOTIDE SEQUENCE</scope>
    <source>
        <strain evidence="2">Allen 5258</strain>
    </source>
</reference>
<dbReference type="EMBL" id="JASNWA010000007">
    <property type="protein sequence ID" value="KAK3172578.1"/>
    <property type="molecule type" value="Genomic_DNA"/>
</dbReference>
<feature type="transmembrane region" description="Helical" evidence="1">
    <location>
        <begin position="48"/>
        <end position="69"/>
    </location>
</feature>
<name>A0AAD9Z827_9LECA</name>
<evidence type="ECO:0008006" key="4">
    <source>
        <dbReference type="Google" id="ProtNLM"/>
    </source>
</evidence>
<keyword evidence="1" id="KW-0812">Transmembrane</keyword>
<feature type="transmembrane region" description="Helical" evidence="1">
    <location>
        <begin position="12"/>
        <end position="36"/>
    </location>
</feature>
<organism evidence="2 3">
    <name type="scientific">Lepraria neglecta</name>
    <dbReference type="NCBI Taxonomy" id="209136"/>
    <lineage>
        <taxon>Eukaryota</taxon>
        <taxon>Fungi</taxon>
        <taxon>Dikarya</taxon>
        <taxon>Ascomycota</taxon>
        <taxon>Pezizomycotina</taxon>
        <taxon>Lecanoromycetes</taxon>
        <taxon>OSLEUM clade</taxon>
        <taxon>Lecanoromycetidae</taxon>
        <taxon>Lecanorales</taxon>
        <taxon>Lecanorineae</taxon>
        <taxon>Stereocaulaceae</taxon>
        <taxon>Lepraria</taxon>
    </lineage>
</organism>
<comment type="caution">
    <text evidence="2">The sequence shown here is derived from an EMBL/GenBank/DDBJ whole genome shotgun (WGS) entry which is preliminary data.</text>
</comment>
<evidence type="ECO:0000313" key="2">
    <source>
        <dbReference type="EMBL" id="KAK3172578.1"/>
    </source>
</evidence>
<evidence type="ECO:0000256" key="1">
    <source>
        <dbReference type="SAM" id="Phobius"/>
    </source>
</evidence>
<dbReference type="Gene3D" id="3.10.180.10">
    <property type="entry name" value="2,3-Dihydroxybiphenyl 1,2-Dioxygenase, domain 1"/>
    <property type="match status" value="1"/>
</dbReference>
<keyword evidence="3" id="KW-1185">Reference proteome</keyword>
<dbReference type="SUPFAM" id="SSF54593">
    <property type="entry name" value="Glyoxalase/Bleomycin resistance protein/Dihydroxybiphenyl dioxygenase"/>
    <property type="match status" value="1"/>
</dbReference>